<feature type="region of interest" description="Disordered" evidence="1">
    <location>
        <begin position="1"/>
        <end position="55"/>
    </location>
</feature>
<accession>A0A8T2G0B1</accession>
<comment type="caution">
    <text evidence="2">The sequence shown here is derived from an EMBL/GenBank/DDBJ whole genome shotgun (WGS) entry which is preliminary data.</text>
</comment>
<protein>
    <submittedName>
        <fullName evidence="2">Protein MS5</fullName>
    </submittedName>
</protein>
<sequence>MVLETPVCSPIDKESSDDDVQLNKPPKKKRKLDVVYPSIDKTSSSSSDVKPKVPPGHCGVKAIGSNRSDELLAEVALHSYNSHTGTNLQLLTVNQVMLQSVAHINYHMILDAFDPANNSLSSIEICLWDAAVKNNEKLRLVTTFCSLEGSGDKGSQWDPNGVDVLYTGVMPKWLDDGALSGSEKLHYYEVNDSDLQENKWLHLYAQVGAYSKWDLGMVKHFPLEIKKVVVQTMEDDIESNLKLKSSNAIFYITFTTSGGVECACIIRQTRDGRPQHMCLEINNVEMDK</sequence>
<dbReference type="InterPro" id="IPR006462">
    <property type="entry name" value="MS5"/>
</dbReference>
<dbReference type="PANTHER" id="PTHR31260">
    <property type="entry name" value="CYSTATIN/MONELLIN SUPERFAMILY PROTEIN"/>
    <property type="match status" value="1"/>
</dbReference>
<dbReference type="Pfam" id="PF04776">
    <property type="entry name" value="protein_MS5"/>
    <property type="match status" value="1"/>
</dbReference>
<proteinExistence type="predicted"/>
<reference evidence="2 3" key="1">
    <citation type="submission" date="2020-12" db="EMBL/GenBank/DDBJ databases">
        <title>Concerted genomic and epigenomic changes stabilize Arabidopsis allopolyploids.</title>
        <authorList>
            <person name="Chen Z."/>
        </authorList>
    </citation>
    <scope>NUCLEOTIDE SEQUENCE [LARGE SCALE GENOMIC DNA]</scope>
    <source>
        <strain evidence="2">As9502</strain>
        <tissue evidence="2">Leaf</tissue>
    </source>
</reference>
<keyword evidence="3" id="KW-1185">Reference proteome</keyword>
<dbReference type="AlphaFoldDB" id="A0A8T2G0B1"/>
<dbReference type="OrthoDB" id="1625419at2759"/>
<evidence type="ECO:0000313" key="2">
    <source>
        <dbReference type="EMBL" id="KAG7641459.1"/>
    </source>
</evidence>
<organism evidence="2 3">
    <name type="scientific">Arabidopsis suecica</name>
    <name type="common">Swedish thale-cress</name>
    <name type="synonym">Cardaminopsis suecica</name>
    <dbReference type="NCBI Taxonomy" id="45249"/>
    <lineage>
        <taxon>Eukaryota</taxon>
        <taxon>Viridiplantae</taxon>
        <taxon>Streptophyta</taxon>
        <taxon>Embryophyta</taxon>
        <taxon>Tracheophyta</taxon>
        <taxon>Spermatophyta</taxon>
        <taxon>Magnoliopsida</taxon>
        <taxon>eudicotyledons</taxon>
        <taxon>Gunneridae</taxon>
        <taxon>Pentapetalae</taxon>
        <taxon>rosids</taxon>
        <taxon>malvids</taxon>
        <taxon>Brassicales</taxon>
        <taxon>Brassicaceae</taxon>
        <taxon>Camelineae</taxon>
        <taxon>Arabidopsis</taxon>
    </lineage>
</organism>
<dbReference type="Proteomes" id="UP000694251">
    <property type="component" value="Chromosome 2"/>
</dbReference>
<dbReference type="NCBIfam" id="TIGR01572">
    <property type="entry name" value="A_thl_para_3677"/>
    <property type="match status" value="1"/>
</dbReference>
<dbReference type="PANTHER" id="PTHR31260:SF39">
    <property type="entry name" value="BNAA09G28770D PROTEIN"/>
    <property type="match status" value="1"/>
</dbReference>
<feature type="compositionally biased region" description="Low complexity" evidence="1">
    <location>
        <begin position="37"/>
        <end position="48"/>
    </location>
</feature>
<gene>
    <name evidence="2" type="ORF">ISN44_As02g014780</name>
</gene>
<evidence type="ECO:0000313" key="3">
    <source>
        <dbReference type="Proteomes" id="UP000694251"/>
    </source>
</evidence>
<evidence type="ECO:0000256" key="1">
    <source>
        <dbReference type="SAM" id="MobiDB-lite"/>
    </source>
</evidence>
<dbReference type="EMBL" id="JAEFBJ010000002">
    <property type="protein sequence ID" value="KAG7641459.1"/>
    <property type="molecule type" value="Genomic_DNA"/>
</dbReference>
<name>A0A8T2G0B1_ARASU</name>